<dbReference type="Proteomes" id="UP000310158">
    <property type="component" value="Unassembled WGS sequence"/>
</dbReference>
<proteinExistence type="predicted"/>
<sequence>MPIRKPGATYGSWWNMDTGSFLTTRRRGGFIRSTHARLRSDSINAFILLPFPPLPFVLVAGQINFTHLLLSSARLGLRGKSTSHRISLSRRSATGLVGMRATVDEPPETPSKEF</sequence>
<dbReference type="AlphaFoldDB" id="A0A4S4LT42"/>
<protein>
    <submittedName>
        <fullName evidence="1">Uncharacterized protein</fullName>
    </submittedName>
</protein>
<organism evidence="1 2">
    <name type="scientific">Bondarzewia mesenterica</name>
    <dbReference type="NCBI Taxonomy" id="1095465"/>
    <lineage>
        <taxon>Eukaryota</taxon>
        <taxon>Fungi</taxon>
        <taxon>Dikarya</taxon>
        <taxon>Basidiomycota</taxon>
        <taxon>Agaricomycotina</taxon>
        <taxon>Agaricomycetes</taxon>
        <taxon>Russulales</taxon>
        <taxon>Bondarzewiaceae</taxon>
        <taxon>Bondarzewia</taxon>
    </lineage>
</organism>
<evidence type="ECO:0000313" key="2">
    <source>
        <dbReference type="Proteomes" id="UP000310158"/>
    </source>
</evidence>
<comment type="caution">
    <text evidence="1">The sequence shown here is derived from an EMBL/GenBank/DDBJ whole genome shotgun (WGS) entry which is preliminary data.</text>
</comment>
<keyword evidence="2" id="KW-1185">Reference proteome</keyword>
<gene>
    <name evidence="1" type="ORF">EW146_g5596</name>
</gene>
<dbReference type="EMBL" id="SGPL01000250">
    <property type="protein sequence ID" value="THH14781.1"/>
    <property type="molecule type" value="Genomic_DNA"/>
</dbReference>
<accession>A0A4S4LT42</accession>
<evidence type="ECO:0000313" key="1">
    <source>
        <dbReference type="EMBL" id="THH14781.1"/>
    </source>
</evidence>
<name>A0A4S4LT42_9AGAM</name>
<reference evidence="1 2" key="1">
    <citation type="submission" date="2019-02" db="EMBL/GenBank/DDBJ databases">
        <title>Genome sequencing of the rare red list fungi Bondarzewia mesenterica.</title>
        <authorList>
            <person name="Buettner E."/>
            <person name="Kellner H."/>
        </authorList>
    </citation>
    <scope>NUCLEOTIDE SEQUENCE [LARGE SCALE GENOMIC DNA]</scope>
    <source>
        <strain evidence="1 2">DSM 108281</strain>
    </source>
</reference>